<accession>A0A5C7AQS3</accession>
<gene>
    <name evidence="2" type="ORF">ES711_02345</name>
</gene>
<dbReference type="AlphaFoldDB" id="A0A5C7AQS3"/>
<evidence type="ECO:0000313" key="3">
    <source>
        <dbReference type="Proteomes" id="UP000321734"/>
    </source>
</evidence>
<feature type="transmembrane region" description="Helical" evidence="1">
    <location>
        <begin position="32"/>
        <end position="48"/>
    </location>
</feature>
<reference evidence="2 3" key="1">
    <citation type="submission" date="2019-08" db="EMBL/GenBank/DDBJ databases">
        <title>Genome sequence of Gelidibacter salicanalis IC162T.</title>
        <authorList>
            <person name="Bowman J.P."/>
        </authorList>
    </citation>
    <scope>NUCLEOTIDE SEQUENCE [LARGE SCALE GENOMIC DNA]</scope>
    <source>
        <strain evidence="2 3">IC162</strain>
    </source>
</reference>
<dbReference type="RefSeq" id="WP_146889379.1">
    <property type="nucleotide sequence ID" value="NZ_VORX01000001.1"/>
</dbReference>
<comment type="caution">
    <text evidence="2">The sequence shown here is derived from an EMBL/GenBank/DDBJ whole genome shotgun (WGS) entry which is preliminary data.</text>
</comment>
<dbReference type="EMBL" id="VORX01000001">
    <property type="protein sequence ID" value="TXE10767.1"/>
    <property type="molecule type" value="Genomic_DNA"/>
</dbReference>
<proteinExistence type="predicted"/>
<keyword evidence="1" id="KW-1133">Transmembrane helix</keyword>
<keyword evidence="1" id="KW-0472">Membrane</keyword>
<keyword evidence="1" id="KW-0812">Transmembrane</keyword>
<organism evidence="2 3">
    <name type="scientific">Gelidibacter salicanalis</name>
    <dbReference type="NCBI Taxonomy" id="291193"/>
    <lineage>
        <taxon>Bacteria</taxon>
        <taxon>Pseudomonadati</taxon>
        <taxon>Bacteroidota</taxon>
        <taxon>Flavobacteriia</taxon>
        <taxon>Flavobacteriales</taxon>
        <taxon>Flavobacteriaceae</taxon>
        <taxon>Gelidibacter</taxon>
    </lineage>
</organism>
<feature type="transmembrane region" description="Helical" evidence="1">
    <location>
        <begin position="78"/>
        <end position="98"/>
    </location>
</feature>
<feature type="transmembrane region" description="Helical" evidence="1">
    <location>
        <begin position="7"/>
        <end position="26"/>
    </location>
</feature>
<feature type="transmembrane region" description="Helical" evidence="1">
    <location>
        <begin position="55"/>
        <end position="72"/>
    </location>
</feature>
<evidence type="ECO:0000313" key="2">
    <source>
        <dbReference type="EMBL" id="TXE10767.1"/>
    </source>
</evidence>
<protein>
    <submittedName>
        <fullName evidence="2">Uncharacterized protein</fullName>
    </submittedName>
</protein>
<name>A0A5C7AQS3_9FLAO</name>
<keyword evidence="3" id="KW-1185">Reference proteome</keyword>
<evidence type="ECO:0000256" key="1">
    <source>
        <dbReference type="SAM" id="Phobius"/>
    </source>
</evidence>
<sequence>MKNYYLILIENFIGIGYLILFVLGFFTDNLNFYHIGGIGMLIFMFIMIKGQPKNLFSFLFMCGIGCVVAYFISKWWLGLFWVSAFYTVGQLFGIRALLKNKEQIKNMNLANFATSGMKSGHDKIGLIEILFFIGLLIGPYLFADNLMENTVDTKSNSLEKEIKEQVMHMEKSKEYSNQGIQIMNLSDSQVVSQNKIDSYKEFLKKSIEEAKKVDTTVLNKIKDGYGTIYYEKYLRAKELEFQGYETGNASSLTKGQILYDEFVDWMNENMTNPK</sequence>
<dbReference type="OrthoDB" id="10011402at2"/>
<dbReference type="Proteomes" id="UP000321734">
    <property type="component" value="Unassembled WGS sequence"/>
</dbReference>
<feature type="transmembrane region" description="Helical" evidence="1">
    <location>
        <begin position="124"/>
        <end position="142"/>
    </location>
</feature>